<dbReference type="GO" id="GO:0005737">
    <property type="term" value="C:cytoplasm"/>
    <property type="evidence" value="ECO:0007669"/>
    <property type="project" value="UniProtKB-SubCell"/>
</dbReference>
<comment type="caution">
    <text evidence="10">The sequence shown here is derived from an EMBL/GenBank/DDBJ whole genome shotgun (WGS) entry which is preliminary data.</text>
</comment>
<dbReference type="PANTHER" id="PTHR33602:SF1">
    <property type="entry name" value="REGULATORY PROTEIN RECX FAMILY PROTEIN"/>
    <property type="match status" value="1"/>
</dbReference>
<organism evidence="10 11">
    <name type="scientific">Pusillimonas minor</name>
    <dbReference type="NCBI Taxonomy" id="2697024"/>
    <lineage>
        <taxon>Bacteria</taxon>
        <taxon>Pseudomonadati</taxon>
        <taxon>Pseudomonadota</taxon>
        <taxon>Betaproteobacteria</taxon>
        <taxon>Burkholderiales</taxon>
        <taxon>Alcaligenaceae</taxon>
        <taxon>Pusillimonas</taxon>
    </lineage>
</organism>
<dbReference type="InterPro" id="IPR053925">
    <property type="entry name" value="RecX_HTH_3rd"/>
</dbReference>
<evidence type="ECO:0000256" key="5">
    <source>
        <dbReference type="HAMAP-Rule" id="MF_01114"/>
    </source>
</evidence>
<comment type="function">
    <text evidence="5">Modulates RecA activity.</text>
</comment>
<evidence type="ECO:0000256" key="6">
    <source>
        <dbReference type="SAM" id="MobiDB-lite"/>
    </source>
</evidence>
<dbReference type="Gene3D" id="1.10.10.10">
    <property type="entry name" value="Winged helix-like DNA-binding domain superfamily/Winged helix DNA-binding domain"/>
    <property type="match status" value="3"/>
</dbReference>
<dbReference type="GO" id="GO:0006282">
    <property type="term" value="P:regulation of DNA repair"/>
    <property type="evidence" value="ECO:0007669"/>
    <property type="project" value="UniProtKB-UniRule"/>
</dbReference>
<name>A0A842HUN6_9BURK</name>
<evidence type="ECO:0000256" key="2">
    <source>
        <dbReference type="ARBA" id="ARBA00009695"/>
    </source>
</evidence>
<comment type="subcellular location">
    <subcellularLocation>
        <location evidence="1 5">Cytoplasm</location>
    </subcellularLocation>
</comment>
<evidence type="ECO:0000313" key="10">
    <source>
        <dbReference type="EMBL" id="MBC2771150.1"/>
    </source>
</evidence>
<dbReference type="Pfam" id="PF21981">
    <property type="entry name" value="RecX_HTH3"/>
    <property type="match status" value="1"/>
</dbReference>
<sequence>MAGSPDDDFEQLAPDAGAGRRPGVSRQGPSLKARAIGYLSRREHSRAELQRKLAPHTNPDDPAELTRVLDELEREKWQSNQRFAQSLVHRRASKKGAAVVVQELRRHGVADDDVAAIHDQLKATEYDRAKAVWQRKFGAPPADSKEYARQMRFLASRGFSPAILRQILGDLDDFLE</sequence>
<feature type="compositionally biased region" description="Basic and acidic residues" evidence="6">
    <location>
        <begin position="40"/>
        <end position="51"/>
    </location>
</feature>
<dbReference type="AlphaFoldDB" id="A0A842HUN6"/>
<evidence type="ECO:0000256" key="1">
    <source>
        <dbReference type="ARBA" id="ARBA00004496"/>
    </source>
</evidence>
<evidence type="ECO:0000256" key="3">
    <source>
        <dbReference type="ARBA" id="ARBA00018111"/>
    </source>
</evidence>
<dbReference type="Pfam" id="PF02631">
    <property type="entry name" value="RecX_HTH2"/>
    <property type="match status" value="1"/>
</dbReference>
<dbReference type="EMBL" id="JACJUU010000023">
    <property type="protein sequence ID" value="MBC2771150.1"/>
    <property type="molecule type" value="Genomic_DNA"/>
</dbReference>
<evidence type="ECO:0000313" key="11">
    <source>
        <dbReference type="Proteomes" id="UP000545386"/>
    </source>
</evidence>
<dbReference type="HAMAP" id="MF_01114">
    <property type="entry name" value="RecX"/>
    <property type="match status" value="1"/>
</dbReference>
<dbReference type="InterPro" id="IPR003783">
    <property type="entry name" value="Regulatory_RecX"/>
</dbReference>
<protein>
    <recommendedName>
        <fullName evidence="3 5">Regulatory protein RecX</fullName>
    </recommendedName>
</protein>
<accession>A0A842HUN6</accession>
<comment type="similarity">
    <text evidence="2 5">Belongs to the RecX family.</text>
</comment>
<dbReference type="InterPro" id="IPR053926">
    <property type="entry name" value="RecX_HTH_1st"/>
</dbReference>
<reference evidence="10 11" key="1">
    <citation type="submission" date="2020-08" db="EMBL/GenBank/DDBJ databases">
        <title>Paraeoetvoesia sp. YC-7-48 draft genome sequence.</title>
        <authorList>
            <person name="Yao L."/>
        </authorList>
    </citation>
    <scope>NUCLEOTIDE SEQUENCE [LARGE SCALE GENOMIC DNA]</scope>
    <source>
        <strain evidence="11">YC-7-48</strain>
    </source>
</reference>
<evidence type="ECO:0000259" key="8">
    <source>
        <dbReference type="Pfam" id="PF21981"/>
    </source>
</evidence>
<dbReference type="PANTHER" id="PTHR33602">
    <property type="entry name" value="REGULATORY PROTEIN RECX FAMILY PROTEIN"/>
    <property type="match status" value="1"/>
</dbReference>
<dbReference type="NCBIfam" id="NF001055">
    <property type="entry name" value="PRK00117.2-5"/>
    <property type="match status" value="1"/>
</dbReference>
<gene>
    <name evidence="5 10" type="primary">recX</name>
    <name evidence="10" type="ORF">GTU67_14700</name>
</gene>
<keyword evidence="11" id="KW-1185">Reference proteome</keyword>
<evidence type="ECO:0000259" key="7">
    <source>
        <dbReference type="Pfam" id="PF02631"/>
    </source>
</evidence>
<feature type="region of interest" description="Disordered" evidence="6">
    <location>
        <begin position="1"/>
        <end position="63"/>
    </location>
</feature>
<keyword evidence="4 5" id="KW-0963">Cytoplasm</keyword>
<feature type="domain" description="RecX third three-helical" evidence="8">
    <location>
        <begin position="125"/>
        <end position="168"/>
    </location>
</feature>
<dbReference type="InterPro" id="IPR053924">
    <property type="entry name" value="RecX_HTH_2nd"/>
</dbReference>
<dbReference type="Proteomes" id="UP000545386">
    <property type="component" value="Unassembled WGS sequence"/>
</dbReference>
<dbReference type="RefSeq" id="WP_185780759.1">
    <property type="nucleotide sequence ID" value="NZ_JACJUU010000023.1"/>
</dbReference>
<feature type="compositionally biased region" description="Acidic residues" evidence="6">
    <location>
        <begin position="1"/>
        <end position="10"/>
    </location>
</feature>
<evidence type="ECO:0000256" key="4">
    <source>
        <dbReference type="ARBA" id="ARBA00022490"/>
    </source>
</evidence>
<dbReference type="Pfam" id="PF21982">
    <property type="entry name" value="RecX_HTH1"/>
    <property type="match status" value="1"/>
</dbReference>
<proteinExistence type="inferred from homology"/>
<dbReference type="InterPro" id="IPR036388">
    <property type="entry name" value="WH-like_DNA-bd_sf"/>
</dbReference>
<feature type="domain" description="RecX second three-helical" evidence="7">
    <location>
        <begin position="81"/>
        <end position="115"/>
    </location>
</feature>
<feature type="domain" description="RecX first three-helical" evidence="9">
    <location>
        <begin position="32"/>
        <end position="54"/>
    </location>
</feature>
<evidence type="ECO:0000259" key="9">
    <source>
        <dbReference type="Pfam" id="PF21982"/>
    </source>
</evidence>